<sequence>MSARVPLASRTVHGQGHWPVARSSTVSSARERRPTLGERARDLLNRVVPRGSRSLIVLVVATVAIGVAIWQFPVDAPLVTLLVPLVVSSLMLGPRQLPWFVVFVLLVLALVVPTQDDISIRIALTVVIIFGLGFVVLLSSFRRSRLGVAGIQGEQMFIDLRDRILRHGGIPALPDEWYVAAELRSAGGTPFAGDFIVASRVGELLEVAVVDVSGKGQGAGTRALLLSGAIGGLISALPPADFLAAANTYLLRQDWEEGFATAIHLSLDLTTGRFELRTAGHPPAALRHAGSGRWEVIETEGPILGLIEGTTYAATSGEMRSGDALLLYTDGMVETRTRDIGSGIDKMLGQAERLLRGDFEGGATRIIESIGSRNDDRALMLVHRR</sequence>
<evidence type="ECO:0000256" key="1">
    <source>
        <dbReference type="ARBA" id="ARBA00022801"/>
    </source>
</evidence>
<comment type="caution">
    <text evidence="5">The sequence shown here is derived from an EMBL/GenBank/DDBJ whole genome shotgun (WGS) entry which is preliminary data.</text>
</comment>
<dbReference type="PANTHER" id="PTHR43156:SF2">
    <property type="entry name" value="STAGE II SPORULATION PROTEIN E"/>
    <property type="match status" value="1"/>
</dbReference>
<proteinExistence type="predicted"/>
<dbReference type="InterPro" id="IPR052016">
    <property type="entry name" value="Bact_Sigma-Reg"/>
</dbReference>
<feature type="transmembrane region" description="Helical" evidence="3">
    <location>
        <begin position="97"/>
        <end position="114"/>
    </location>
</feature>
<keyword evidence="3" id="KW-1133">Transmembrane helix</keyword>
<organism evidence="5 6">
    <name type="scientific">Nocardioides alpinus</name>
    <dbReference type="NCBI Taxonomy" id="748909"/>
    <lineage>
        <taxon>Bacteria</taxon>
        <taxon>Bacillati</taxon>
        <taxon>Actinomycetota</taxon>
        <taxon>Actinomycetes</taxon>
        <taxon>Propionibacteriales</taxon>
        <taxon>Nocardioidaceae</taxon>
        <taxon>Nocardioides</taxon>
    </lineage>
</organism>
<keyword evidence="1" id="KW-0378">Hydrolase</keyword>
<dbReference type="SMART" id="SM00331">
    <property type="entry name" value="PP2C_SIG"/>
    <property type="match status" value="1"/>
</dbReference>
<feature type="transmembrane region" description="Helical" evidence="3">
    <location>
        <begin position="120"/>
        <end position="138"/>
    </location>
</feature>
<feature type="domain" description="PPM-type phosphatase" evidence="4">
    <location>
        <begin position="165"/>
        <end position="384"/>
    </location>
</feature>
<dbReference type="PANTHER" id="PTHR43156">
    <property type="entry name" value="STAGE II SPORULATION PROTEIN E-RELATED"/>
    <property type="match status" value="1"/>
</dbReference>
<gene>
    <name evidence="5" type="ORF">CXG46_02215</name>
</gene>
<dbReference type="Proteomes" id="UP000233565">
    <property type="component" value="Unassembled WGS sequence"/>
</dbReference>
<dbReference type="EMBL" id="PJBV01000010">
    <property type="protein sequence ID" value="PKH44374.1"/>
    <property type="molecule type" value="Genomic_DNA"/>
</dbReference>
<evidence type="ECO:0000313" key="5">
    <source>
        <dbReference type="EMBL" id="PKH44374.1"/>
    </source>
</evidence>
<evidence type="ECO:0000259" key="4">
    <source>
        <dbReference type="SMART" id="SM00331"/>
    </source>
</evidence>
<protein>
    <submittedName>
        <fullName evidence="5">Serine/threonine-protein phosphatase</fullName>
    </submittedName>
</protein>
<name>A0ABX4R3K0_9ACTN</name>
<feature type="region of interest" description="Disordered" evidence="2">
    <location>
        <begin position="1"/>
        <end position="32"/>
    </location>
</feature>
<accession>A0ABX4R3K0</accession>
<keyword evidence="3" id="KW-0812">Transmembrane</keyword>
<reference evidence="5 6" key="1">
    <citation type="submission" date="2017-12" db="EMBL/GenBank/DDBJ databases">
        <title>Pharmacopeia of the Arctic Ocean.</title>
        <authorList>
            <person name="Collins E."/>
            <person name="Ducluzeau A.-L."/>
        </authorList>
    </citation>
    <scope>NUCLEOTIDE SEQUENCE [LARGE SCALE GENOMIC DNA]</scope>
    <source>
        <strain evidence="5 6">DSM 23325</strain>
    </source>
</reference>
<dbReference type="InterPro" id="IPR036457">
    <property type="entry name" value="PPM-type-like_dom_sf"/>
</dbReference>
<evidence type="ECO:0000256" key="3">
    <source>
        <dbReference type="SAM" id="Phobius"/>
    </source>
</evidence>
<keyword evidence="6" id="KW-1185">Reference proteome</keyword>
<keyword evidence="3" id="KW-0472">Membrane</keyword>
<evidence type="ECO:0000256" key="2">
    <source>
        <dbReference type="SAM" id="MobiDB-lite"/>
    </source>
</evidence>
<dbReference type="InterPro" id="IPR001932">
    <property type="entry name" value="PPM-type_phosphatase-like_dom"/>
</dbReference>
<feature type="transmembrane region" description="Helical" evidence="3">
    <location>
        <begin position="51"/>
        <end position="70"/>
    </location>
</feature>
<dbReference type="Pfam" id="PF07228">
    <property type="entry name" value="SpoIIE"/>
    <property type="match status" value="1"/>
</dbReference>
<evidence type="ECO:0000313" key="6">
    <source>
        <dbReference type="Proteomes" id="UP000233565"/>
    </source>
</evidence>
<dbReference type="Gene3D" id="3.60.40.10">
    <property type="entry name" value="PPM-type phosphatase domain"/>
    <property type="match status" value="1"/>
</dbReference>